<dbReference type="Proteomes" id="UP001564657">
    <property type="component" value="Unassembled WGS sequence"/>
</dbReference>
<gene>
    <name evidence="1" type="ORF">AB8U03_04495</name>
</gene>
<organism evidence="1 2">
    <name type="scientific">Clostridium moutaii</name>
    <dbReference type="NCBI Taxonomy" id="3240932"/>
    <lineage>
        <taxon>Bacteria</taxon>
        <taxon>Bacillati</taxon>
        <taxon>Bacillota</taxon>
        <taxon>Clostridia</taxon>
        <taxon>Eubacteriales</taxon>
        <taxon>Clostridiaceae</taxon>
        <taxon>Clostridium</taxon>
    </lineage>
</organism>
<reference evidence="1 2" key="1">
    <citation type="submission" date="2024-08" db="EMBL/GenBank/DDBJ databases">
        <title>Clostridium lapicellarii sp. nov., and Clostridium renhuaiense sp. nov., two species isolated from the mud in a fermentation cellar used for producing sauce-flavour Chinese liquors.</title>
        <authorList>
            <person name="Yang F."/>
            <person name="Wang H."/>
            <person name="Chen L.Q."/>
            <person name="Zhou N."/>
            <person name="Lu J.J."/>
            <person name="Pu X.X."/>
            <person name="Wan B."/>
            <person name="Wang L."/>
            <person name="Liu S.J."/>
        </authorList>
    </citation>
    <scope>NUCLEOTIDE SEQUENCE [LARGE SCALE GENOMIC DNA]</scope>
    <source>
        <strain evidence="1 2">MT-5</strain>
    </source>
</reference>
<evidence type="ECO:0000313" key="1">
    <source>
        <dbReference type="EMBL" id="MEY7999465.1"/>
    </source>
</evidence>
<protein>
    <recommendedName>
        <fullName evidence="3">Spo0E like sporulation regulatory protein</fullName>
    </recommendedName>
</protein>
<name>A0ABV4BKZ8_9CLOT</name>
<accession>A0ABV4BKZ8</accession>
<keyword evidence="2" id="KW-1185">Reference proteome</keyword>
<evidence type="ECO:0000313" key="2">
    <source>
        <dbReference type="Proteomes" id="UP001564657"/>
    </source>
</evidence>
<sequence length="56" mass="6843">MKIELELEEIKNIQNLIISRVNELREKISNDLDREEELKAIIRYYKRLVEKIESQL</sequence>
<evidence type="ECO:0008006" key="3">
    <source>
        <dbReference type="Google" id="ProtNLM"/>
    </source>
</evidence>
<dbReference type="RefSeq" id="WP_369703354.1">
    <property type="nucleotide sequence ID" value="NZ_JBGEWD010000003.1"/>
</dbReference>
<dbReference type="EMBL" id="JBGEWD010000003">
    <property type="protein sequence ID" value="MEY7999465.1"/>
    <property type="molecule type" value="Genomic_DNA"/>
</dbReference>
<comment type="caution">
    <text evidence="1">The sequence shown here is derived from an EMBL/GenBank/DDBJ whole genome shotgun (WGS) entry which is preliminary data.</text>
</comment>
<proteinExistence type="predicted"/>